<dbReference type="PROSITE" id="PS50837">
    <property type="entry name" value="NACHT"/>
    <property type="match status" value="1"/>
</dbReference>
<evidence type="ECO:0000313" key="3">
    <source>
        <dbReference type="EMBL" id="RKT72827.1"/>
    </source>
</evidence>
<sequence length="918" mass="102252">MLTNLGWSAALITPVVAGLLFVPRALWRRWRDRIVERLDSGLRRRVSRFGRHYRRYMLTSFRYADLKGLFLVGPHTPRFDEVYVDVGLAAQTPHNAQTSLLARLPAGDRHALTDLLGHPEPVVLAVIGVPGSGKTTLLRHVALAVAGPRRSRRRIPVLLYLRDHVTAIVADAALPDLVRAQLVRFPTPEPPGWFEQRLRAGDCVVLLDGLDEVASPEDRRRVSAWVERQVRQYPRNDFVLTSRPQGYRTAPVSGATVLQVRDFTDEQVNRFVRGWYAAMERLSTGDVGEAVRLRAEKAADELLDKLHATPTLDDLSANPLLLTMVANVHRFGSKLPDSRAELYREICEVVLWRRHEAKDLPVRLDGHRKEVVLQTLAHTMMTRRVRDLARSEVLDVFRPVLRRMSTSMTEELLLEDVSSNGLLVERESGEFSFAHQTFQEYLAAVHVRQAGDLLSLAAVVDDDWWRETTVLAVARTFADPVVHACLESGTVAALSLAFECAEVCSELSPELRGRLDAFVDSDDPERRRLVAGIALTRFMRERVVLGDGVAVCSRPVPNSLYRLYLLDNDRPVPPGLDPEAPARGVWATEARDFTRWATEVVGGSTRYRLPTRTEVDHPAARRVIGKTGHRYWLEGGDRVAYIYRKFSGAMVREYLRADLEVADCTGLLTLLHLEAVTSSYLADLHRRSLDPPPPMPERLSRDFALFSIPVGLTGVDTELVELSLAPTWAEAIRSAEWLQAAVVAARLRLVRLHVDVPVVEVLGLARQLTSTERFPLHPGDRAPFEESPVGQALAMSIERGTEFADALVGIPTHLELVPEKLAADARATPLKAIAWDIGLPDRLRAIAEPVFAGRRTVTPELATAIRVGAALLAVDLHGSDDALRYWRMAAGATLLQRRAAGDEPADETIVLAVDRRTG</sequence>
<keyword evidence="1" id="KW-0812">Transmembrane</keyword>
<proteinExistence type="predicted"/>
<keyword evidence="1" id="KW-1133">Transmembrane helix</keyword>
<dbReference type="PANTHER" id="PTHR46844">
    <property type="entry name" value="SLR5058 PROTEIN"/>
    <property type="match status" value="1"/>
</dbReference>
<feature type="domain" description="NACHT" evidence="2">
    <location>
        <begin position="122"/>
        <end position="244"/>
    </location>
</feature>
<organism evidence="3 4">
    <name type="scientific">Saccharothrix variisporea</name>
    <dbReference type="NCBI Taxonomy" id="543527"/>
    <lineage>
        <taxon>Bacteria</taxon>
        <taxon>Bacillati</taxon>
        <taxon>Actinomycetota</taxon>
        <taxon>Actinomycetes</taxon>
        <taxon>Pseudonocardiales</taxon>
        <taxon>Pseudonocardiaceae</taxon>
        <taxon>Saccharothrix</taxon>
    </lineage>
</organism>
<comment type="caution">
    <text evidence="3">The sequence shown here is derived from an EMBL/GenBank/DDBJ whole genome shotgun (WGS) entry which is preliminary data.</text>
</comment>
<evidence type="ECO:0000256" key="1">
    <source>
        <dbReference type="SAM" id="Phobius"/>
    </source>
</evidence>
<evidence type="ECO:0000259" key="2">
    <source>
        <dbReference type="PROSITE" id="PS50837"/>
    </source>
</evidence>
<dbReference type="Pfam" id="PF05729">
    <property type="entry name" value="NACHT"/>
    <property type="match status" value="1"/>
</dbReference>
<dbReference type="Proteomes" id="UP000272729">
    <property type="component" value="Unassembled WGS sequence"/>
</dbReference>
<accession>A0A495XFQ4</accession>
<keyword evidence="1" id="KW-0472">Membrane</keyword>
<name>A0A495XFQ4_9PSEU</name>
<protein>
    <submittedName>
        <fullName evidence="3">NACHT domain-containing protein</fullName>
    </submittedName>
</protein>
<evidence type="ECO:0000313" key="4">
    <source>
        <dbReference type="Proteomes" id="UP000272729"/>
    </source>
</evidence>
<dbReference type="InterPro" id="IPR027417">
    <property type="entry name" value="P-loop_NTPase"/>
</dbReference>
<feature type="transmembrane region" description="Helical" evidence="1">
    <location>
        <begin position="6"/>
        <end position="27"/>
    </location>
</feature>
<dbReference type="EMBL" id="RBXR01000001">
    <property type="protein sequence ID" value="RKT72827.1"/>
    <property type="molecule type" value="Genomic_DNA"/>
</dbReference>
<dbReference type="SUPFAM" id="SSF52540">
    <property type="entry name" value="P-loop containing nucleoside triphosphate hydrolases"/>
    <property type="match status" value="1"/>
</dbReference>
<dbReference type="OrthoDB" id="135105at2"/>
<dbReference type="PANTHER" id="PTHR46844:SF1">
    <property type="entry name" value="SLR5058 PROTEIN"/>
    <property type="match status" value="1"/>
</dbReference>
<dbReference type="RefSeq" id="WP_121226154.1">
    <property type="nucleotide sequence ID" value="NZ_JBIUBA010000024.1"/>
</dbReference>
<keyword evidence="4" id="KW-1185">Reference proteome</keyword>
<gene>
    <name evidence="3" type="ORF">DFJ66_6151</name>
</gene>
<dbReference type="InterPro" id="IPR007111">
    <property type="entry name" value="NACHT_NTPase"/>
</dbReference>
<reference evidence="3 4" key="1">
    <citation type="submission" date="2018-10" db="EMBL/GenBank/DDBJ databases">
        <title>Sequencing the genomes of 1000 actinobacteria strains.</title>
        <authorList>
            <person name="Klenk H.-P."/>
        </authorList>
    </citation>
    <scope>NUCLEOTIDE SEQUENCE [LARGE SCALE GENOMIC DNA]</scope>
    <source>
        <strain evidence="3 4">DSM 43911</strain>
    </source>
</reference>
<dbReference type="AlphaFoldDB" id="A0A495XFQ4"/>
<dbReference type="Gene3D" id="3.40.50.300">
    <property type="entry name" value="P-loop containing nucleotide triphosphate hydrolases"/>
    <property type="match status" value="1"/>
</dbReference>